<dbReference type="EMBL" id="CAJNOJ010001472">
    <property type="protein sequence ID" value="CAF1551711.1"/>
    <property type="molecule type" value="Genomic_DNA"/>
</dbReference>
<dbReference type="Proteomes" id="UP000663828">
    <property type="component" value="Unassembled WGS sequence"/>
</dbReference>
<accession>A0A816G155</accession>
<evidence type="ECO:0000313" key="1">
    <source>
        <dbReference type="EMBL" id="CAF1551711.1"/>
    </source>
</evidence>
<comment type="caution">
    <text evidence="2">The sequence shown here is derived from an EMBL/GenBank/DDBJ whole genome shotgun (WGS) entry which is preliminary data.</text>
</comment>
<name>A0A816G155_ADIRI</name>
<evidence type="ECO:0000313" key="3">
    <source>
        <dbReference type="Proteomes" id="UP000663828"/>
    </source>
</evidence>
<dbReference type="Proteomes" id="UP000663852">
    <property type="component" value="Unassembled WGS sequence"/>
</dbReference>
<reference evidence="2" key="1">
    <citation type="submission" date="2021-02" db="EMBL/GenBank/DDBJ databases">
        <authorList>
            <person name="Nowell W R."/>
        </authorList>
    </citation>
    <scope>NUCLEOTIDE SEQUENCE</scope>
</reference>
<evidence type="ECO:0000313" key="2">
    <source>
        <dbReference type="EMBL" id="CAF1668816.1"/>
    </source>
</evidence>
<organism evidence="2 3">
    <name type="scientific">Adineta ricciae</name>
    <name type="common">Rotifer</name>
    <dbReference type="NCBI Taxonomy" id="249248"/>
    <lineage>
        <taxon>Eukaryota</taxon>
        <taxon>Metazoa</taxon>
        <taxon>Spiralia</taxon>
        <taxon>Gnathifera</taxon>
        <taxon>Rotifera</taxon>
        <taxon>Eurotatoria</taxon>
        <taxon>Bdelloidea</taxon>
        <taxon>Adinetida</taxon>
        <taxon>Adinetidae</taxon>
        <taxon>Adineta</taxon>
    </lineage>
</organism>
<dbReference type="OrthoDB" id="10048525at2759"/>
<proteinExistence type="predicted"/>
<dbReference type="AlphaFoldDB" id="A0A816G155"/>
<dbReference type="Gene3D" id="1.10.340.70">
    <property type="match status" value="1"/>
</dbReference>
<keyword evidence="3" id="KW-1185">Reference proteome</keyword>
<gene>
    <name evidence="1" type="ORF">EDS130_LOCUS46049</name>
    <name evidence="2" type="ORF">XAT740_LOCUS58277</name>
</gene>
<dbReference type="EMBL" id="CAJNOR010012621">
    <property type="protein sequence ID" value="CAF1668816.1"/>
    <property type="molecule type" value="Genomic_DNA"/>
</dbReference>
<sequence length="122" mass="14740">MDVFYTKLDAHIQSLNEKFRAKYLIKREMYEDIILVLRDGWGSPQFRFWVQKNFLLVKVGDLNMVYNNHKISRPVVVYEEVYAKLSECHNRVGHHGRDKTWHEVKSQYFWIPYDVVIIPSTY</sequence>
<evidence type="ECO:0008006" key="4">
    <source>
        <dbReference type="Google" id="ProtNLM"/>
    </source>
</evidence>
<protein>
    <recommendedName>
        <fullName evidence="4">Integrase zinc-binding domain-containing protein</fullName>
    </recommendedName>
</protein>